<evidence type="ECO:0000313" key="1">
    <source>
        <dbReference type="EMBL" id="CDP12820.1"/>
    </source>
</evidence>
<sequence length="81" mass="9244">MFDSSQPSASFLTKYNRARITKMQMSHCCSPYFLGDENKKQMKLKRRHLSYTGMKGGNNCQENLFFGCTSASLMVMEGETI</sequence>
<dbReference type="InParanoid" id="A0A068UWA9"/>
<dbReference type="Proteomes" id="UP000295252">
    <property type="component" value="Chromosome IX"/>
</dbReference>
<keyword evidence="2" id="KW-1185">Reference proteome</keyword>
<reference evidence="2" key="1">
    <citation type="journal article" date="2014" name="Science">
        <title>The coffee genome provides insight into the convergent evolution of caffeine biosynthesis.</title>
        <authorList>
            <person name="Denoeud F."/>
            <person name="Carretero-Paulet L."/>
            <person name="Dereeper A."/>
            <person name="Droc G."/>
            <person name="Guyot R."/>
            <person name="Pietrella M."/>
            <person name="Zheng C."/>
            <person name="Alberti A."/>
            <person name="Anthony F."/>
            <person name="Aprea G."/>
            <person name="Aury J.M."/>
            <person name="Bento P."/>
            <person name="Bernard M."/>
            <person name="Bocs S."/>
            <person name="Campa C."/>
            <person name="Cenci A."/>
            <person name="Combes M.C."/>
            <person name="Crouzillat D."/>
            <person name="Da Silva C."/>
            <person name="Daddiego L."/>
            <person name="De Bellis F."/>
            <person name="Dussert S."/>
            <person name="Garsmeur O."/>
            <person name="Gayraud T."/>
            <person name="Guignon V."/>
            <person name="Jahn K."/>
            <person name="Jamilloux V."/>
            <person name="Joet T."/>
            <person name="Labadie K."/>
            <person name="Lan T."/>
            <person name="Leclercq J."/>
            <person name="Lepelley M."/>
            <person name="Leroy T."/>
            <person name="Li L.T."/>
            <person name="Librado P."/>
            <person name="Lopez L."/>
            <person name="Munoz A."/>
            <person name="Noel B."/>
            <person name="Pallavicini A."/>
            <person name="Perrotta G."/>
            <person name="Poncet V."/>
            <person name="Pot D."/>
            <person name="Priyono X."/>
            <person name="Rigoreau M."/>
            <person name="Rouard M."/>
            <person name="Rozas J."/>
            <person name="Tranchant-Dubreuil C."/>
            <person name="VanBuren R."/>
            <person name="Zhang Q."/>
            <person name="Andrade A.C."/>
            <person name="Argout X."/>
            <person name="Bertrand B."/>
            <person name="de Kochko A."/>
            <person name="Graziosi G."/>
            <person name="Henry R.J."/>
            <person name="Jayarama X."/>
            <person name="Ming R."/>
            <person name="Nagai C."/>
            <person name="Rounsley S."/>
            <person name="Sankoff D."/>
            <person name="Giuliano G."/>
            <person name="Albert V.A."/>
            <person name="Wincker P."/>
            <person name="Lashermes P."/>
        </authorList>
    </citation>
    <scope>NUCLEOTIDE SEQUENCE [LARGE SCALE GENOMIC DNA]</scope>
    <source>
        <strain evidence="2">cv. DH200-94</strain>
    </source>
</reference>
<organism evidence="1 2">
    <name type="scientific">Coffea canephora</name>
    <name type="common">Robusta coffee</name>
    <dbReference type="NCBI Taxonomy" id="49390"/>
    <lineage>
        <taxon>Eukaryota</taxon>
        <taxon>Viridiplantae</taxon>
        <taxon>Streptophyta</taxon>
        <taxon>Embryophyta</taxon>
        <taxon>Tracheophyta</taxon>
        <taxon>Spermatophyta</taxon>
        <taxon>Magnoliopsida</taxon>
        <taxon>eudicotyledons</taxon>
        <taxon>Gunneridae</taxon>
        <taxon>Pentapetalae</taxon>
        <taxon>asterids</taxon>
        <taxon>lamiids</taxon>
        <taxon>Gentianales</taxon>
        <taxon>Rubiaceae</taxon>
        <taxon>Ixoroideae</taxon>
        <taxon>Gardenieae complex</taxon>
        <taxon>Bertiereae - Coffeeae clade</taxon>
        <taxon>Coffeeae</taxon>
        <taxon>Coffea</taxon>
    </lineage>
</organism>
<gene>
    <name evidence="1" type="ORF">GSCOC_T00037480001</name>
</gene>
<accession>A0A068UWA9</accession>
<evidence type="ECO:0000313" key="2">
    <source>
        <dbReference type="Proteomes" id="UP000295252"/>
    </source>
</evidence>
<dbReference type="Gramene" id="CDP12820">
    <property type="protein sequence ID" value="CDP12820"/>
    <property type="gene ID" value="GSCOC_T00037480001"/>
</dbReference>
<proteinExistence type="predicted"/>
<dbReference type="EMBL" id="HG739155">
    <property type="protein sequence ID" value="CDP12820.1"/>
    <property type="molecule type" value="Genomic_DNA"/>
</dbReference>
<protein>
    <submittedName>
        <fullName evidence="1">Uncharacterized protein</fullName>
    </submittedName>
</protein>
<name>A0A068UWA9_COFCA</name>
<dbReference type="AlphaFoldDB" id="A0A068UWA9"/>